<dbReference type="Pfam" id="PF00232">
    <property type="entry name" value="Glyco_hydro_1"/>
    <property type="match status" value="1"/>
</dbReference>
<dbReference type="GO" id="GO:0005829">
    <property type="term" value="C:cytosol"/>
    <property type="evidence" value="ECO:0007669"/>
    <property type="project" value="TreeGrafter"/>
</dbReference>
<organism evidence="5 7">
    <name type="scientific">Pediococcus ethanolidurans</name>
    <dbReference type="NCBI Taxonomy" id="319653"/>
    <lineage>
        <taxon>Bacteria</taxon>
        <taxon>Bacillati</taxon>
        <taxon>Bacillota</taxon>
        <taxon>Bacilli</taxon>
        <taxon>Lactobacillales</taxon>
        <taxon>Lactobacillaceae</taxon>
        <taxon>Pediococcus</taxon>
    </lineage>
</organism>
<dbReference type="PRINTS" id="PR00131">
    <property type="entry name" value="GLHYDRLASE1"/>
</dbReference>
<dbReference type="EMBL" id="JQBY01000004">
    <property type="protein sequence ID" value="KRN83131.1"/>
    <property type="molecule type" value="Genomic_DNA"/>
</dbReference>
<dbReference type="SUPFAM" id="SSF51445">
    <property type="entry name" value="(Trans)glycosidases"/>
    <property type="match status" value="1"/>
</dbReference>
<evidence type="ECO:0000313" key="7">
    <source>
        <dbReference type="Proteomes" id="UP000051749"/>
    </source>
</evidence>
<dbReference type="EMBL" id="FOGK01000005">
    <property type="protein sequence ID" value="SER37218.1"/>
    <property type="molecule type" value="Genomic_DNA"/>
</dbReference>
<keyword evidence="3" id="KW-0326">Glycosidase</keyword>
<evidence type="ECO:0000256" key="1">
    <source>
        <dbReference type="ARBA" id="ARBA00010838"/>
    </source>
</evidence>
<comment type="similarity">
    <text evidence="1 4">Belongs to the glycosyl hydrolase 1 family.</text>
</comment>
<dbReference type="PANTHER" id="PTHR10353">
    <property type="entry name" value="GLYCOSYL HYDROLASE"/>
    <property type="match status" value="1"/>
</dbReference>
<protein>
    <submittedName>
        <fullName evidence="5 6">Beta-glucosidase</fullName>
    </submittedName>
</protein>
<reference evidence="5 7" key="1">
    <citation type="journal article" date="2015" name="Genome Announc.">
        <title>Expanding the biotechnology potential of lactobacilli through comparative genomics of 213 strains and associated genera.</title>
        <authorList>
            <person name="Sun Z."/>
            <person name="Harris H.M."/>
            <person name="McCann A."/>
            <person name="Guo C."/>
            <person name="Argimon S."/>
            <person name="Zhang W."/>
            <person name="Yang X."/>
            <person name="Jeffery I.B."/>
            <person name="Cooney J.C."/>
            <person name="Kagawa T.F."/>
            <person name="Liu W."/>
            <person name="Song Y."/>
            <person name="Salvetti E."/>
            <person name="Wrobel A."/>
            <person name="Rasinkangas P."/>
            <person name="Parkhill J."/>
            <person name="Rea M.C."/>
            <person name="O'Sullivan O."/>
            <person name="Ritari J."/>
            <person name="Douillard F.P."/>
            <person name="Paul Ross R."/>
            <person name="Yang R."/>
            <person name="Briner A.E."/>
            <person name="Felis G.E."/>
            <person name="de Vos W.M."/>
            <person name="Barrangou R."/>
            <person name="Klaenhammer T.R."/>
            <person name="Caufield P.W."/>
            <person name="Cui Y."/>
            <person name="Zhang H."/>
            <person name="O'Toole P.W."/>
        </authorList>
    </citation>
    <scope>NUCLEOTIDE SEQUENCE [LARGE SCALE GENOMIC DNA]</scope>
    <source>
        <strain evidence="5 7">DSM 22301</strain>
    </source>
</reference>
<dbReference type="AlphaFoldDB" id="A0A0R2K192"/>
<dbReference type="Proteomes" id="UP000051749">
    <property type="component" value="Unassembled WGS sequence"/>
</dbReference>
<dbReference type="InterPro" id="IPR001360">
    <property type="entry name" value="Glyco_hydro_1"/>
</dbReference>
<evidence type="ECO:0000313" key="8">
    <source>
        <dbReference type="Proteomes" id="UP000182818"/>
    </source>
</evidence>
<evidence type="ECO:0000256" key="2">
    <source>
        <dbReference type="ARBA" id="ARBA00022801"/>
    </source>
</evidence>
<dbReference type="FunFam" id="3.20.20.80:FF:000004">
    <property type="entry name" value="Beta-glucosidase 6-phospho-beta-glucosidase"/>
    <property type="match status" value="1"/>
</dbReference>
<dbReference type="GO" id="GO:0008422">
    <property type="term" value="F:beta-glucosidase activity"/>
    <property type="evidence" value="ECO:0007669"/>
    <property type="project" value="TreeGrafter"/>
</dbReference>
<evidence type="ECO:0000313" key="6">
    <source>
        <dbReference type="EMBL" id="SER37218.1"/>
    </source>
</evidence>
<keyword evidence="2" id="KW-0378">Hydrolase</keyword>
<sequence length="483" mass="54620">MTTEFPKNFLWGGATAANQIEGAWDVDGKGVSVQDLLTGGTIEKPRHFTATIDPDAYYPSHTASDFYHHYKEDIKLLADMGFKTYRLSIAWTRIFPNGDDEKPNQAGIDFYHKVFQECHKYGIEPLVTISHYEVPYHLTEAYGGFLSRKVIDFFENYCRVLFESYKDEVHLWLTFNEINTALMFGGGYIQAGVPVKDGSSIFDAVSKEARQNAFQAVHNQLVASAKAVKLAHEINPKNKVGCMIAGSEVYPLTPDPKDVILAQQQMEMNNFYCGDVHVRGAYPAFAKKYWRDNDIHLNVDPSDAATLKAGTVDFYSFSYYSSGAVTVHPDKQEKVSGNMSAGTKNPYLKYSDWGWSMDPEGLRIYLNQVYQRYQIPLMIVENGLGAYDKVEADGSINDDYRIDYLRGHVAAMKEALDDGVDLIGYTPWGCIDLASASTGQMSKRYGFIYVNRHDDQTGDYSRTPKKSFYWYKKVIESNGKEIE</sequence>
<dbReference type="RefSeq" id="WP_057805361.1">
    <property type="nucleotide sequence ID" value="NZ_BJYP01000027.1"/>
</dbReference>
<dbReference type="PROSITE" id="PS00653">
    <property type="entry name" value="GLYCOSYL_HYDROL_F1_2"/>
    <property type="match status" value="1"/>
</dbReference>
<evidence type="ECO:0000313" key="5">
    <source>
        <dbReference type="EMBL" id="KRN83131.1"/>
    </source>
</evidence>
<dbReference type="STRING" id="319653.SAMN04487973_10583"/>
<proteinExistence type="inferred from homology"/>
<accession>A0A0R2K192</accession>
<dbReference type="PANTHER" id="PTHR10353:SF296">
    <property type="entry name" value="6-PHOSPHO-BETA-GLUCOSIDASE"/>
    <property type="match status" value="1"/>
</dbReference>
<evidence type="ECO:0000256" key="3">
    <source>
        <dbReference type="ARBA" id="ARBA00023295"/>
    </source>
</evidence>
<dbReference type="GeneID" id="76043010"/>
<dbReference type="OrthoDB" id="1688691at2"/>
<evidence type="ECO:0000256" key="4">
    <source>
        <dbReference type="RuleBase" id="RU003690"/>
    </source>
</evidence>
<dbReference type="GO" id="GO:0016052">
    <property type="term" value="P:carbohydrate catabolic process"/>
    <property type="evidence" value="ECO:0007669"/>
    <property type="project" value="TreeGrafter"/>
</dbReference>
<keyword evidence="8" id="KW-1185">Reference proteome</keyword>
<name>A0A0R2K192_9LACO</name>
<dbReference type="InterPro" id="IPR017853">
    <property type="entry name" value="GH"/>
</dbReference>
<reference evidence="6 8" key="2">
    <citation type="submission" date="2016-10" db="EMBL/GenBank/DDBJ databases">
        <authorList>
            <person name="Varghese N."/>
            <person name="Submissions S."/>
        </authorList>
    </citation>
    <scope>NUCLEOTIDE SEQUENCE [LARGE SCALE GENOMIC DNA]</scope>
    <source>
        <strain evidence="6 8">CGMCC 1.3889</strain>
    </source>
</reference>
<comment type="caution">
    <text evidence="5">The sequence shown here is derived from an EMBL/GenBank/DDBJ whole genome shotgun (WGS) entry which is preliminary data.</text>
</comment>
<dbReference type="InterPro" id="IPR033132">
    <property type="entry name" value="GH_1_N_CS"/>
</dbReference>
<dbReference type="Gene3D" id="3.20.20.80">
    <property type="entry name" value="Glycosidases"/>
    <property type="match status" value="1"/>
</dbReference>
<gene>
    <name evidence="5" type="ORF">IV87_GL001570</name>
    <name evidence="6" type="ORF">SAMN04487973_10583</name>
</gene>
<dbReference type="PATRIC" id="fig|319653.3.peg.1595"/>
<dbReference type="Proteomes" id="UP000182818">
    <property type="component" value="Unassembled WGS sequence"/>
</dbReference>